<evidence type="ECO:0000256" key="3">
    <source>
        <dbReference type="ARBA" id="ARBA00023013"/>
    </source>
</evidence>
<dbReference type="Proteomes" id="UP001454036">
    <property type="component" value="Unassembled WGS sequence"/>
</dbReference>
<keyword evidence="8" id="KW-1185">Reference proteome</keyword>
<dbReference type="GO" id="GO:0005654">
    <property type="term" value="C:nucleoplasm"/>
    <property type="evidence" value="ECO:0007669"/>
    <property type="project" value="UniProtKB-SubCell"/>
</dbReference>
<dbReference type="InterPro" id="IPR044275">
    <property type="entry name" value="KRP"/>
</dbReference>
<evidence type="ECO:0000256" key="5">
    <source>
        <dbReference type="SAM" id="MobiDB-lite"/>
    </source>
</evidence>
<dbReference type="Gene3D" id="4.10.365.10">
    <property type="entry name" value="p27"/>
    <property type="match status" value="1"/>
</dbReference>
<feature type="compositionally biased region" description="Polar residues" evidence="5">
    <location>
        <begin position="37"/>
        <end position="55"/>
    </location>
</feature>
<dbReference type="Pfam" id="PF02234">
    <property type="entry name" value="CDI"/>
    <property type="match status" value="1"/>
</dbReference>
<proteinExistence type="inferred from homology"/>
<sequence length="153" mass="17522">MKSGENVMDMEMKMSKVIEDKSGSGSASASPLPKLISSRSPSDLNNHKPLSQEMTRTLKEEETEASRKKALTKMPSEAELEDFFSAAEKYEQNRFAEKYNYDIVKDVPLEGRYEWKKNNITYPTKGLIPFSTKKKHVAMFIYQHVSGIYMDSH</sequence>
<comment type="caution">
    <text evidence="7">The sequence shown here is derived from an EMBL/GenBank/DDBJ whole genome shotgun (WGS) entry which is preliminary data.</text>
</comment>
<comment type="subcellular location">
    <subcellularLocation>
        <location evidence="1">Nucleus</location>
        <location evidence="1">Nucleoplasm</location>
    </subcellularLocation>
</comment>
<dbReference type="GO" id="GO:0051726">
    <property type="term" value="P:regulation of cell cycle"/>
    <property type="evidence" value="ECO:0007669"/>
    <property type="project" value="InterPro"/>
</dbReference>
<feature type="compositionally biased region" description="Low complexity" evidence="5">
    <location>
        <begin position="23"/>
        <end position="35"/>
    </location>
</feature>
<evidence type="ECO:0000256" key="2">
    <source>
        <dbReference type="ARBA" id="ARBA00010274"/>
    </source>
</evidence>
<keyword evidence="4" id="KW-0131">Cell cycle</keyword>
<reference evidence="7 8" key="1">
    <citation type="submission" date="2024-01" db="EMBL/GenBank/DDBJ databases">
        <title>The complete chloroplast genome sequence of Lithospermum erythrorhizon: insights into the phylogenetic relationship among Boraginaceae species and the maternal lineages of purple gromwells.</title>
        <authorList>
            <person name="Okada T."/>
            <person name="Watanabe K."/>
        </authorList>
    </citation>
    <scope>NUCLEOTIDE SEQUENCE [LARGE SCALE GENOMIC DNA]</scope>
</reference>
<feature type="domain" description="Cyclin-dependent kinase inhibitor" evidence="6">
    <location>
        <begin position="74"/>
        <end position="117"/>
    </location>
</feature>
<accession>A0AAV3QAL4</accession>
<feature type="compositionally biased region" description="Basic and acidic residues" evidence="5">
    <location>
        <begin position="10"/>
        <end position="22"/>
    </location>
</feature>
<evidence type="ECO:0000313" key="8">
    <source>
        <dbReference type="Proteomes" id="UP001454036"/>
    </source>
</evidence>
<dbReference type="InterPro" id="IPR044898">
    <property type="entry name" value="CDI_dom_sf"/>
</dbReference>
<dbReference type="EMBL" id="BAABME010003818">
    <property type="protein sequence ID" value="GAA0160243.1"/>
    <property type="molecule type" value="Genomic_DNA"/>
</dbReference>
<evidence type="ECO:0000256" key="4">
    <source>
        <dbReference type="ARBA" id="ARBA00023306"/>
    </source>
</evidence>
<evidence type="ECO:0000256" key="1">
    <source>
        <dbReference type="ARBA" id="ARBA00004642"/>
    </source>
</evidence>
<feature type="compositionally biased region" description="Basic and acidic residues" evidence="5">
    <location>
        <begin position="56"/>
        <end position="67"/>
    </location>
</feature>
<evidence type="ECO:0000313" key="7">
    <source>
        <dbReference type="EMBL" id="GAA0160243.1"/>
    </source>
</evidence>
<evidence type="ECO:0000259" key="6">
    <source>
        <dbReference type="Pfam" id="PF02234"/>
    </source>
</evidence>
<dbReference type="InterPro" id="IPR003175">
    <property type="entry name" value="CDI_dom"/>
</dbReference>
<dbReference type="AlphaFoldDB" id="A0AAV3QAL4"/>
<feature type="region of interest" description="Disordered" evidence="5">
    <location>
        <begin position="1"/>
        <end position="72"/>
    </location>
</feature>
<dbReference type="PANTHER" id="PTHR46776">
    <property type="entry name" value="CYCLIN-DEPENDENT KINASE INHIBITOR 4-RELATED"/>
    <property type="match status" value="1"/>
</dbReference>
<name>A0AAV3QAL4_LITER</name>
<dbReference type="GO" id="GO:0004861">
    <property type="term" value="F:cyclin-dependent protein serine/threonine kinase inhibitor activity"/>
    <property type="evidence" value="ECO:0007669"/>
    <property type="project" value="InterPro"/>
</dbReference>
<comment type="similarity">
    <text evidence="2">Belongs to the CDI family. ICK/KRP subfamily.</text>
</comment>
<keyword evidence="3" id="KW-0649">Protein kinase inhibitor</keyword>
<organism evidence="7 8">
    <name type="scientific">Lithospermum erythrorhizon</name>
    <name type="common">Purple gromwell</name>
    <name type="synonym">Lithospermum officinale var. erythrorhizon</name>
    <dbReference type="NCBI Taxonomy" id="34254"/>
    <lineage>
        <taxon>Eukaryota</taxon>
        <taxon>Viridiplantae</taxon>
        <taxon>Streptophyta</taxon>
        <taxon>Embryophyta</taxon>
        <taxon>Tracheophyta</taxon>
        <taxon>Spermatophyta</taxon>
        <taxon>Magnoliopsida</taxon>
        <taxon>eudicotyledons</taxon>
        <taxon>Gunneridae</taxon>
        <taxon>Pentapetalae</taxon>
        <taxon>asterids</taxon>
        <taxon>lamiids</taxon>
        <taxon>Boraginales</taxon>
        <taxon>Boraginaceae</taxon>
        <taxon>Boraginoideae</taxon>
        <taxon>Lithospermeae</taxon>
        <taxon>Lithospermum</taxon>
    </lineage>
</organism>
<gene>
    <name evidence="7" type="ORF">LIER_16839</name>
</gene>
<protein>
    <recommendedName>
        <fullName evidence="6">Cyclin-dependent kinase inhibitor domain-containing protein</fullName>
    </recommendedName>
</protein>